<feature type="domain" description="Glycosyl transferase family 1" evidence="1">
    <location>
        <begin position="214"/>
        <end position="377"/>
    </location>
</feature>
<evidence type="ECO:0000313" key="4">
    <source>
        <dbReference type="Proteomes" id="UP000014463"/>
    </source>
</evidence>
<dbReference type="Pfam" id="PF13439">
    <property type="entry name" value="Glyco_transf_4"/>
    <property type="match status" value="1"/>
</dbReference>
<dbReference type="GO" id="GO:0016757">
    <property type="term" value="F:glycosyltransferase activity"/>
    <property type="evidence" value="ECO:0007669"/>
    <property type="project" value="InterPro"/>
</dbReference>
<dbReference type="SUPFAM" id="SSF53756">
    <property type="entry name" value="UDP-Glycosyltransferase/glycogen phosphorylase"/>
    <property type="match status" value="1"/>
</dbReference>
<dbReference type="STRING" id="1121939.L861_00180"/>
<dbReference type="RefSeq" id="WP_016414478.1">
    <property type="nucleotide sequence ID" value="NZ_AUAB01000014.1"/>
</dbReference>
<dbReference type="EMBL" id="ASTJ01000011">
    <property type="protein sequence ID" value="EPC03746.1"/>
    <property type="molecule type" value="Genomic_DNA"/>
</dbReference>
<dbReference type="InterPro" id="IPR050194">
    <property type="entry name" value="Glycosyltransferase_grp1"/>
</dbReference>
<reference evidence="3 4" key="1">
    <citation type="journal article" date="2013" name="Genome Announc.">
        <title>Draft genome sequence of the moderately halophilic gammaproteobacterium Halomonas anticariensis FP35.</title>
        <authorList>
            <person name="Tahrioui A."/>
            <person name="Quesada E."/>
            <person name="Llamas I."/>
        </authorList>
    </citation>
    <scope>NUCLEOTIDE SEQUENCE [LARGE SCALE GENOMIC DNA]</scope>
    <source>
        <strain evidence="4">DSM 16096 / CECT 5854 / LMG 22089 / FP35</strain>
    </source>
</reference>
<keyword evidence="4" id="KW-1185">Reference proteome</keyword>
<gene>
    <name evidence="3" type="ORF">L861_00180</name>
</gene>
<comment type="caution">
    <text evidence="3">The sequence shown here is derived from an EMBL/GenBank/DDBJ whole genome shotgun (WGS) entry which is preliminary data.</text>
</comment>
<dbReference type="PANTHER" id="PTHR45947">
    <property type="entry name" value="SULFOQUINOVOSYL TRANSFERASE SQD2"/>
    <property type="match status" value="1"/>
</dbReference>
<evidence type="ECO:0008006" key="5">
    <source>
        <dbReference type="Google" id="ProtNLM"/>
    </source>
</evidence>
<dbReference type="InterPro" id="IPR028098">
    <property type="entry name" value="Glyco_trans_4-like_N"/>
</dbReference>
<sequence length="419" mass="47129">MSRQQHSVHNILCLKEAICQMNILMISDVYFPRVNGVSTSVESFRKALARQGHSVTLICPAYPIGHEDDPDILRIPSRSVPGDPEDRMMHYRRVLELMPDLARRQFDLVHVHTPFVAHYAGLKLARRLGLPVVETCHTLFEEYLHHYIPWLPGSLLRWAVKRVALRQCHVVDALIAPSPPMRDAVERYGIRRPIFVIATGLPLGEFRCAMDGDFRQRYQLPTNAPLLLFVGRTAHEKNIGFLIDMLPKVISRHPSALLVIAGEGPARDALARQAQQRGVEKSVRFVGYMRRDGPLQSMYRAADVFVFASRTETQGLVLLESMALGTPVVSTAVMGTLDVLRDNEGCLIAEDDPNDFANKINRLLDDASLRSRLSQSAMDYADQWHEDVKASQLIELYRQICGPARVAGCLEESIGKHEA</sequence>
<proteinExistence type="predicted"/>
<dbReference type="PANTHER" id="PTHR45947:SF3">
    <property type="entry name" value="SULFOQUINOVOSYL TRANSFERASE SQD2"/>
    <property type="match status" value="1"/>
</dbReference>
<name>S2LGE9_LITA3</name>
<dbReference type="eggNOG" id="COG0438">
    <property type="taxonomic scope" value="Bacteria"/>
</dbReference>
<evidence type="ECO:0000313" key="3">
    <source>
        <dbReference type="EMBL" id="EPC03746.1"/>
    </source>
</evidence>
<accession>S2LGE9</accession>
<dbReference type="Pfam" id="PF00534">
    <property type="entry name" value="Glycos_transf_1"/>
    <property type="match status" value="1"/>
</dbReference>
<protein>
    <recommendedName>
        <fullName evidence="5">Glycosyl transferase family 1</fullName>
    </recommendedName>
</protein>
<organism evidence="3 4">
    <name type="scientific">Litchfieldella anticariensis (strain DSM 16096 / CECT 5854 / CIP 108499 / LMG 22089 / FP35)</name>
    <name type="common">Halomonas anticariensis</name>
    <dbReference type="NCBI Taxonomy" id="1121939"/>
    <lineage>
        <taxon>Bacteria</taxon>
        <taxon>Pseudomonadati</taxon>
        <taxon>Pseudomonadota</taxon>
        <taxon>Gammaproteobacteria</taxon>
        <taxon>Oceanospirillales</taxon>
        <taxon>Halomonadaceae</taxon>
        <taxon>Litchfieldella</taxon>
    </lineage>
</organism>
<dbReference type="PATRIC" id="fig|1121939.11.peg.21"/>
<dbReference type="Gene3D" id="3.40.50.2000">
    <property type="entry name" value="Glycogen Phosphorylase B"/>
    <property type="match status" value="2"/>
</dbReference>
<evidence type="ECO:0000259" key="1">
    <source>
        <dbReference type="Pfam" id="PF00534"/>
    </source>
</evidence>
<feature type="domain" description="Glycosyltransferase subfamily 4-like N-terminal" evidence="2">
    <location>
        <begin position="34"/>
        <end position="202"/>
    </location>
</feature>
<dbReference type="InterPro" id="IPR001296">
    <property type="entry name" value="Glyco_trans_1"/>
</dbReference>
<evidence type="ECO:0000259" key="2">
    <source>
        <dbReference type="Pfam" id="PF13439"/>
    </source>
</evidence>
<dbReference type="AlphaFoldDB" id="S2LGE9"/>
<dbReference type="Proteomes" id="UP000014463">
    <property type="component" value="Unassembled WGS sequence"/>
</dbReference>